<reference evidence="1" key="1">
    <citation type="submission" date="2023-03" db="EMBL/GenBank/DDBJ databases">
        <title>Andean soil-derived lignocellulolytic bacterial consortium as a source of novel taxa and putative plastic-active enzymes.</title>
        <authorList>
            <person name="Diaz-Garcia L."/>
            <person name="Chuvochina M."/>
            <person name="Feuerriegel G."/>
            <person name="Bunk B."/>
            <person name="Sproer C."/>
            <person name="Streit W.R."/>
            <person name="Rodriguez L.M."/>
            <person name="Overmann J."/>
            <person name="Jimenez D.J."/>
        </authorList>
    </citation>
    <scope>NUCLEOTIDE SEQUENCE</scope>
    <source>
        <strain evidence="1">MAG 4610</strain>
    </source>
</reference>
<organism evidence="1 2">
    <name type="scientific">Candidatus Microbacterium phytovorans</name>
    <dbReference type="NCBI Taxonomy" id="3121374"/>
    <lineage>
        <taxon>Bacteria</taxon>
        <taxon>Bacillati</taxon>
        <taxon>Actinomycetota</taxon>
        <taxon>Actinomycetes</taxon>
        <taxon>Micrococcales</taxon>
        <taxon>Microbacteriaceae</taxon>
        <taxon>Microbacterium</taxon>
    </lineage>
</organism>
<evidence type="ECO:0000313" key="2">
    <source>
        <dbReference type="Proteomes" id="UP001213972"/>
    </source>
</evidence>
<accession>A0AAJ5W1Z0</accession>
<gene>
    <name evidence="1" type="ORF">P0Y48_11905</name>
</gene>
<proteinExistence type="predicted"/>
<protein>
    <submittedName>
        <fullName evidence="1">Uncharacterized protein</fullName>
    </submittedName>
</protein>
<dbReference type="Proteomes" id="UP001213972">
    <property type="component" value="Chromosome"/>
</dbReference>
<name>A0AAJ5W1Z0_9MICO</name>
<dbReference type="EMBL" id="CP119321">
    <property type="protein sequence ID" value="WEK13156.1"/>
    <property type="molecule type" value="Genomic_DNA"/>
</dbReference>
<evidence type="ECO:0000313" key="1">
    <source>
        <dbReference type="EMBL" id="WEK13156.1"/>
    </source>
</evidence>
<dbReference type="AlphaFoldDB" id="A0AAJ5W1Z0"/>
<sequence>MEWTADVTAGDWLRDRLDDSENWGRSMHGVVPRGFAAYARVFHPATRDRPVGAEWPPQPYSDHRAWDAFQRAHPDLDVIDERVDWATVAAALGKTMHPLAQWGNLVGIDRWADRENDPRDAEGWRYHDPEEGGMPADVLSTLAGILAAHTTTPDDGYVALWEGVGGLVGHLGTSPSRTFFQIGDASPELDHHNAMLGRSVPDPFNNVFRTATWQDGILSREISEGPRLELPGRGHVLFRGGVSELGDPDWVLSVPWRDRVAEAHGFPPSAQTPSIVWPADRAWVSVTEVDYDSTIVGGAREPIAALVADPRLEAWEIPADADLTFDADEVNR</sequence>